<dbReference type="Gene3D" id="3.30.460.10">
    <property type="entry name" value="Beta Polymerase, domain 2"/>
    <property type="match status" value="1"/>
</dbReference>
<evidence type="ECO:0000313" key="3">
    <source>
        <dbReference type="Proteomes" id="UP000650424"/>
    </source>
</evidence>
<dbReference type="InterPro" id="IPR007685">
    <property type="entry name" value="RelA_SpoT"/>
</dbReference>
<dbReference type="Gene3D" id="1.10.287.860">
    <property type="entry name" value="Nucleotidyltransferase"/>
    <property type="match status" value="1"/>
</dbReference>
<dbReference type="RefSeq" id="WP_186948894.1">
    <property type="nucleotide sequence ID" value="NZ_JACOGF010000010.1"/>
</dbReference>
<dbReference type="PANTHER" id="PTHR41773">
    <property type="entry name" value="GTP PYROPHOSPHATASE-RELATED"/>
    <property type="match status" value="1"/>
</dbReference>
<evidence type="ECO:0000313" key="2">
    <source>
        <dbReference type="EMBL" id="MBC3919643.1"/>
    </source>
</evidence>
<name>A0ABR6ZVK5_9BURK</name>
<comment type="caution">
    <text evidence="2">The sequence shown here is derived from an EMBL/GenBank/DDBJ whole genome shotgun (WGS) entry which is preliminary data.</text>
</comment>
<dbReference type="InterPro" id="IPR043519">
    <property type="entry name" value="NT_sf"/>
</dbReference>
<feature type="domain" description="RelA/SpoT" evidence="1">
    <location>
        <begin position="53"/>
        <end position="176"/>
    </location>
</feature>
<dbReference type="CDD" id="cd05399">
    <property type="entry name" value="NT_Rel-Spo_like"/>
    <property type="match status" value="1"/>
</dbReference>
<dbReference type="SMART" id="SM00954">
    <property type="entry name" value="RelA_SpoT"/>
    <property type="match status" value="1"/>
</dbReference>
<keyword evidence="3" id="KW-1185">Reference proteome</keyword>
<protein>
    <recommendedName>
        <fullName evidence="1">RelA/SpoT domain-containing protein</fullName>
    </recommendedName>
</protein>
<dbReference type="EMBL" id="JACOGF010000010">
    <property type="protein sequence ID" value="MBC3919643.1"/>
    <property type="molecule type" value="Genomic_DNA"/>
</dbReference>
<sequence length="340" mass="39555">MDSPLNRIWKSKPELIRSYYDMLPIHQRLCDEVKYILEKKIKSSGIEIGHLTSRAKALESFCEKIERKIYNNPLQEITDLSGVRVVFLYVSDKIKLEKLVEDEFEIHERVDKLGDQGVEKFGYGALHYIVSLKEQHAGARYDDLRSVRCEIQIRTILQDAWAIVAHHLSYKHEDDIPNELKRKLHALSGLFETADDQFESINHARIEYQNSVKHQINADSKSFLEHDINLDSLLGYMAWRFPDRDTSSIEGAASLLEELNEFGYKKLNSIDNAINRAWDAVIAEEKKYPPRDPNGYGPGEYIGVGLIRSALEFVDEEYRESRKHHMFKEERLAEFLELVK</sequence>
<reference evidence="2 3" key="1">
    <citation type="submission" date="2020-08" db="EMBL/GenBank/DDBJ databases">
        <title>Novel species isolated from subtropical streams in China.</title>
        <authorList>
            <person name="Lu H."/>
        </authorList>
    </citation>
    <scope>NUCLEOTIDE SEQUENCE [LARGE SCALE GENOMIC DNA]</scope>
    <source>
        <strain evidence="2 3">CY18W</strain>
    </source>
</reference>
<proteinExistence type="predicted"/>
<gene>
    <name evidence="2" type="ORF">H8L32_19300</name>
</gene>
<organism evidence="2 3">
    <name type="scientific">Undibacterium hunanense</name>
    <dbReference type="NCBI Taxonomy" id="2762292"/>
    <lineage>
        <taxon>Bacteria</taxon>
        <taxon>Pseudomonadati</taxon>
        <taxon>Pseudomonadota</taxon>
        <taxon>Betaproteobacteria</taxon>
        <taxon>Burkholderiales</taxon>
        <taxon>Oxalobacteraceae</taxon>
        <taxon>Undibacterium</taxon>
    </lineage>
</organism>
<dbReference type="PANTHER" id="PTHR41773:SF1">
    <property type="entry name" value="RELA_SPOT DOMAIN-CONTAINING PROTEIN"/>
    <property type="match status" value="1"/>
</dbReference>
<dbReference type="Pfam" id="PF04607">
    <property type="entry name" value="RelA_SpoT"/>
    <property type="match status" value="1"/>
</dbReference>
<dbReference type="Proteomes" id="UP000650424">
    <property type="component" value="Unassembled WGS sequence"/>
</dbReference>
<evidence type="ECO:0000259" key="1">
    <source>
        <dbReference type="SMART" id="SM00954"/>
    </source>
</evidence>
<accession>A0ABR6ZVK5</accession>
<dbReference type="SUPFAM" id="SSF81301">
    <property type="entry name" value="Nucleotidyltransferase"/>
    <property type="match status" value="1"/>
</dbReference>